<dbReference type="AlphaFoldDB" id="A0A1M5GIT3"/>
<feature type="chain" id="PRO_5012070217" evidence="8">
    <location>
        <begin position="26"/>
        <end position="825"/>
    </location>
</feature>
<dbReference type="PANTHER" id="PTHR30347">
    <property type="entry name" value="POTASSIUM CHANNEL RELATED"/>
    <property type="match status" value="1"/>
</dbReference>
<evidence type="ECO:0000313" key="12">
    <source>
        <dbReference type="Proteomes" id="UP000184287"/>
    </source>
</evidence>
<evidence type="ECO:0000256" key="5">
    <source>
        <dbReference type="ARBA" id="ARBA00022989"/>
    </source>
</evidence>
<dbReference type="InterPro" id="IPR049278">
    <property type="entry name" value="MS_channel_C"/>
</dbReference>
<comment type="similarity">
    <text evidence="2">Belongs to the MscS (TC 1.A.23) family.</text>
</comment>
<dbReference type="InterPro" id="IPR011066">
    <property type="entry name" value="MscS_channel_C_sf"/>
</dbReference>
<feature type="transmembrane region" description="Helical" evidence="7">
    <location>
        <begin position="633"/>
        <end position="655"/>
    </location>
</feature>
<feature type="transmembrane region" description="Helical" evidence="7">
    <location>
        <begin position="434"/>
        <end position="455"/>
    </location>
</feature>
<feature type="signal peptide" evidence="8">
    <location>
        <begin position="1"/>
        <end position="25"/>
    </location>
</feature>
<evidence type="ECO:0000256" key="6">
    <source>
        <dbReference type="ARBA" id="ARBA00023136"/>
    </source>
</evidence>
<dbReference type="Gene3D" id="3.30.70.100">
    <property type="match status" value="1"/>
</dbReference>
<evidence type="ECO:0000313" key="11">
    <source>
        <dbReference type="EMBL" id="SHG03644.1"/>
    </source>
</evidence>
<evidence type="ECO:0000259" key="10">
    <source>
        <dbReference type="Pfam" id="PF21082"/>
    </source>
</evidence>
<name>A0A1M5GIT3_9SPHI</name>
<evidence type="ECO:0000256" key="7">
    <source>
        <dbReference type="SAM" id="Phobius"/>
    </source>
</evidence>
<dbReference type="SUPFAM" id="SSF82861">
    <property type="entry name" value="Mechanosensitive channel protein MscS (YggB), transmembrane region"/>
    <property type="match status" value="1"/>
</dbReference>
<feature type="transmembrane region" description="Helical" evidence="7">
    <location>
        <begin position="467"/>
        <end position="495"/>
    </location>
</feature>
<dbReference type="Pfam" id="PF00924">
    <property type="entry name" value="MS_channel_2nd"/>
    <property type="match status" value="1"/>
</dbReference>
<feature type="transmembrane region" description="Helical" evidence="7">
    <location>
        <begin position="404"/>
        <end position="422"/>
    </location>
</feature>
<keyword evidence="3" id="KW-1003">Cell membrane</keyword>
<dbReference type="EMBL" id="FQUQ01000004">
    <property type="protein sequence ID" value="SHG03644.1"/>
    <property type="molecule type" value="Genomic_DNA"/>
</dbReference>
<accession>A0A1M5GIT3</accession>
<dbReference type="RefSeq" id="WP_234994566.1">
    <property type="nucleotide sequence ID" value="NZ_FQUQ01000004.1"/>
</dbReference>
<feature type="transmembrane region" description="Helical" evidence="7">
    <location>
        <begin position="323"/>
        <end position="343"/>
    </location>
</feature>
<dbReference type="Pfam" id="PF21082">
    <property type="entry name" value="MS_channel_3rd"/>
    <property type="match status" value="1"/>
</dbReference>
<reference evidence="12" key="1">
    <citation type="submission" date="2016-11" db="EMBL/GenBank/DDBJ databases">
        <authorList>
            <person name="Varghese N."/>
            <person name="Submissions S."/>
        </authorList>
    </citation>
    <scope>NUCLEOTIDE SEQUENCE [LARGE SCALE GENOMIC DNA]</scope>
    <source>
        <strain evidence="12">DSM 16990</strain>
    </source>
</reference>
<evidence type="ECO:0000256" key="1">
    <source>
        <dbReference type="ARBA" id="ARBA00004651"/>
    </source>
</evidence>
<dbReference type="InterPro" id="IPR023408">
    <property type="entry name" value="MscS_beta-dom_sf"/>
</dbReference>
<dbReference type="InterPro" id="IPR010920">
    <property type="entry name" value="LSM_dom_sf"/>
</dbReference>
<evidence type="ECO:0000256" key="3">
    <source>
        <dbReference type="ARBA" id="ARBA00022475"/>
    </source>
</evidence>
<evidence type="ECO:0000256" key="4">
    <source>
        <dbReference type="ARBA" id="ARBA00022692"/>
    </source>
</evidence>
<dbReference type="InterPro" id="IPR006685">
    <property type="entry name" value="MscS_channel_2nd"/>
</dbReference>
<evidence type="ECO:0000256" key="2">
    <source>
        <dbReference type="ARBA" id="ARBA00008017"/>
    </source>
</evidence>
<gene>
    <name evidence="11" type="ORF">SAMN04488522_104238</name>
</gene>
<dbReference type="Gene3D" id="1.10.287.1260">
    <property type="match status" value="1"/>
</dbReference>
<evidence type="ECO:0000259" key="9">
    <source>
        <dbReference type="Pfam" id="PF00924"/>
    </source>
</evidence>
<sequence length="825" mass="93262">MMTLKKTGFFLFCCACLFSCISLHAQQKDTLNKPVTKDSSRQDFVTRMQDFAKRSSEKSRAEFDADKATIAQIKTFDGILRTMQKAKIYLKGNLDTPGIKIDIKEIDEHYAIAGDGVFTNKGTAQTFRNLTATSKILAQLVNKANARKLKLDVRQQELNDFRYQLDSLLSVPALFKFPKDSTTLMKYMQKIKLVAYETVPIDSALKQASNNIQTLLNQVNLTVFKLQSSLEEIDGYQKEMASHTYKREFNNLWAPQSSYRPFGEILEFSKTKGLLTLSFYAENNAGKLFLLILLTATSFIYLRSLKSIYKESNLLKTDFDGQIVLRYPLLSAMLLATSLFQFFFLSPPFILNVIFWTISCFCLSIIFKDYISRYWMWVWRMMVVFFLIAAAGNLILQASRMERWFMLVISLLGGIMGLLTLIKGHREELKEKWITYSIAFMVFLELASALANLFGRYNLSKTLFISGFLNVIIAILFLWTVRLINEGLFLAFNVYSGQDKKLFYLNFERVGKKAPVLFYLLLILGWMVLFGRNFPSFDDLSQPLQNFFGQERTLGSYTFSINNLLLFIVIMIISVIVSKVVSFFASDRNVSSGKDKTERQGIGSWLLLVRISILCIGLFLAVAASGIPVDRITIVLGALGVGIGFGLQTLVNNLVSGLIIAFEKPVNVGDIVEIDGQGGKMKSIGFRSSVISNWDGADVVMPNGDLLNAHLINWSLGGNRKRIAIKIGIAYDADLEKCRQLLTDILNNEERISKNPGPLVHYEQFNTSTIDLSVYFWTKHIGDTSATRNDLIMSIVAAFKDNGIAIPFPQQDIHLYHLDQTGKSD</sequence>
<dbReference type="InterPro" id="IPR011014">
    <property type="entry name" value="MscS_channel_TM-2"/>
</dbReference>
<dbReference type="Gene3D" id="2.30.30.60">
    <property type="match status" value="1"/>
</dbReference>
<dbReference type="SUPFAM" id="SSF50182">
    <property type="entry name" value="Sm-like ribonucleoproteins"/>
    <property type="match status" value="1"/>
</dbReference>
<keyword evidence="12" id="KW-1185">Reference proteome</keyword>
<dbReference type="GO" id="GO:0005886">
    <property type="term" value="C:plasma membrane"/>
    <property type="evidence" value="ECO:0007669"/>
    <property type="project" value="UniProtKB-SubCell"/>
</dbReference>
<feature type="transmembrane region" description="Helical" evidence="7">
    <location>
        <begin position="516"/>
        <end position="534"/>
    </location>
</feature>
<feature type="transmembrane region" description="Helical" evidence="7">
    <location>
        <begin position="564"/>
        <end position="585"/>
    </location>
</feature>
<keyword evidence="6 7" id="KW-0472">Membrane</keyword>
<evidence type="ECO:0000256" key="8">
    <source>
        <dbReference type="SAM" id="SignalP"/>
    </source>
</evidence>
<dbReference type="InterPro" id="IPR052702">
    <property type="entry name" value="MscS-like_channel"/>
</dbReference>
<feature type="domain" description="Mechanosensitive ion channel MscS C-terminal" evidence="10">
    <location>
        <begin position="724"/>
        <end position="806"/>
    </location>
</feature>
<dbReference type="PANTHER" id="PTHR30347:SF1">
    <property type="entry name" value="MECHANOSENSITIVE CHANNEL MSCK"/>
    <property type="match status" value="1"/>
</dbReference>
<feature type="domain" description="Mechanosensitive ion channel MscS" evidence="9">
    <location>
        <begin position="649"/>
        <end position="715"/>
    </location>
</feature>
<feature type="transmembrane region" description="Helical" evidence="7">
    <location>
        <begin position="285"/>
        <end position="302"/>
    </location>
</feature>
<dbReference type="GO" id="GO:0008381">
    <property type="term" value="F:mechanosensitive monoatomic ion channel activity"/>
    <property type="evidence" value="ECO:0007669"/>
    <property type="project" value="UniProtKB-ARBA"/>
</dbReference>
<keyword evidence="5 7" id="KW-1133">Transmembrane helix</keyword>
<comment type="subcellular location">
    <subcellularLocation>
        <location evidence="1">Cell membrane</location>
        <topology evidence="1">Multi-pass membrane protein</topology>
    </subcellularLocation>
</comment>
<dbReference type="SUPFAM" id="SSF82689">
    <property type="entry name" value="Mechanosensitive channel protein MscS (YggB), C-terminal domain"/>
    <property type="match status" value="1"/>
</dbReference>
<keyword evidence="4 7" id="KW-0812">Transmembrane</keyword>
<feature type="transmembrane region" description="Helical" evidence="7">
    <location>
        <begin position="605"/>
        <end position="627"/>
    </location>
</feature>
<feature type="transmembrane region" description="Helical" evidence="7">
    <location>
        <begin position="379"/>
        <end position="398"/>
    </location>
</feature>
<proteinExistence type="inferred from homology"/>
<protein>
    <submittedName>
        <fullName evidence="11">Small-conductance mechanosensitive channel</fullName>
    </submittedName>
</protein>
<organism evidence="11 12">
    <name type="scientific">Pedobacter caeni</name>
    <dbReference type="NCBI Taxonomy" id="288992"/>
    <lineage>
        <taxon>Bacteria</taxon>
        <taxon>Pseudomonadati</taxon>
        <taxon>Bacteroidota</taxon>
        <taxon>Sphingobacteriia</taxon>
        <taxon>Sphingobacteriales</taxon>
        <taxon>Sphingobacteriaceae</taxon>
        <taxon>Pedobacter</taxon>
    </lineage>
</organism>
<keyword evidence="8" id="KW-0732">Signal</keyword>
<dbReference type="Proteomes" id="UP000184287">
    <property type="component" value="Unassembled WGS sequence"/>
</dbReference>
<feature type="transmembrane region" description="Helical" evidence="7">
    <location>
        <begin position="349"/>
        <end position="367"/>
    </location>
</feature>
<dbReference type="STRING" id="288992.SAMN04488522_104238"/>